<dbReference type="EMBL" id="GFDF01005796">
    <property type="protein sequence ID" value="JAV08288.1"/>
    <property type="molecule type" value="Transcribed_RNA"/>
</dbReference>
<dbReference type="InterPro" id="IPR050344">
    <property type="entry name" value="Peptidase_M1_aminopeptidases"/>
</dbReference>
<evidence type="ECO:0000256" key="20">
    <source>
        <dbReference type="ARBA" id="ARBA00023180"/>
    </source>
</evidence>
<evidence type="ECO:0000256" key="21">
    <source>
        <dbReference type="ARBA" id="ARBA00023288"/>
    </source>
</evidence>
<feature type="binding site" evidence="23">
    <location>
        <position position="373"/>
    </location>
    <ligand>
        <name>Zn(2+)</name>
        <dbReference type="ChEBI" id="CHEBI:29105"/>
        <note>catalytic</note>
    </ligand>
</feature>
<comment type="cofactor">
    <cofactor evidence="23 25">
        <name>Zn(2+)</name>
        <dbReference type="ChEBI" id="CHEBI:29105"/>
    </cofactor>
    <text evidence="23 25">Binds 1 zinc ion per subunit.</text>
</comment>
<dbReference type="GO" id="GO:0006508">
    <property type="term" value="P:proteolysis"/>
    <property type="evidence" value="ECO:0007669"/>
    <property type="project" value="UniProtKB-KW"/>
</dbReference>
<keyword evidence="18" id="KW-0472">Membrane</keyword>
<evidence type="ECO:0000256" key="10">
    <source>
        <dbReference type="ARBA" id="ARBA00022692"/>
    </source>
</evidence>
<dbReference type="AlphaFoldDB" id="A0A1L8DP81"/>
<feature type="domain" description="Aminopeptidase N-like N-terminal" evidence="28">
    <location>
        <begin position="69"/>
        <end position="262"/>
    </location>
</feature>
<evidence type="ECO:0000256" key="3">
    <source>
        <dbReference type="ARBA" id="ARBA00004609"/>
    </source>
</evidence>
<organism evidence="29">
    <name type="scientific">Nyssomyia neivai</name>
    <dbReference type="NCBI Taxonomy" id="330878"/>
    <lineage>
        <taxon>Eukaryota</taxon>
        <taxon>Metazoa</taxon>
        <taxon>Ecdysozoa</taxon>
        <taxon>Arthropoda</taxon>
        <taxon>Hexapoda</taxon>
        <taxon>Insecta</taxon>
        <taxon>Pterygota</taxon>
        <taxon>Neoptera</taxon>
        <taxon>Endopterygota</taxon>
        <taxon>Diptera</taxon>
        <taxon>Nematocera</taxon>
        <taxon>Psychodoidea</taxon>
        <taxon>Psychodidae</taxon>
        <taxon>Nyssomyia</taxon>
    </lineage>
</organism>
<evidence type="ECO:0000256" key="19">
    <source>
        <dbReference type="ARBA" id="ARBA00023157"/>
    </source>
</evidence>
<feature type="binding site" evidence="23">
    <location>
        <position position="377"/>
    </location>
    <ligand>
        <name>Zn(2+)</name>
        <dbReference type="ChEBI" id="CHEBI:29105"/>
        <note>catalytic</note>
    </ligand>
</feature>
<dbReference type="Gene3D" id="1.25.50.20">
    <property type="match status" value="1"/>
</dbReference>
<evidence type="ECO:0000256" key="2">
    <source>
        <dbReference type="ARBA" id="ARBA00004401"/>
    </source>
</evidence>
<keyword evidence="9 25" id="KW-0645">Protease</keyword>
<dbReference type="PRINTS" id="PR00756">
    <property type="entry name" value="ALADIPTASE"/>
</dbReference>
<keyword evidence="12 25" id="KW-0378">Hydrolase</keyword>
<reference evidence="29" key="1">
    <citation type="submission" date="2016-12" db="EMBL/GenBank/DDBJ databases">
        <title>An insight into the sialome and mialome of the sand fly, Nyssomyia neivai.</title>
        <authorList>
            <person name="Sebastian V."/>
            <person name="Goulart T.M."/>
            <person name="Oliveira W."/>
            <person name="Calvo E."/>
            <person name="Oliveira L.F."/>
            <person name="Pinto M.C."/>
            <person name="Rosselino A.M."/>
            <person name="Ribeiro J.M."/>
        </authorList>
    </citation>
    <scope>NUCLEOTIDE SEQUENCE</scope>
</reference>
<name>A0A1L8DP81_9DIPT</name>
<evidence type="ECO:0000256" key="11">
    <source>
        <dbReference type="ARBA" id="ARBA00022723"/>
    </source>
</evidence>
<dbReference type="GO" id="GO:0043171">
    <property type="term" value="P:peptide catabolic process"/>
    <property type="evidence" value="ECO:0007669"/>
    <property type="project" value="TreeGrafter"/>
</dbReference>
<dbReference type="GO" id="GO:0005737">
    <property type="term" value="C:cytoplasm"/>
    <property type="evidence" value="ECO:0007669"/>
    <property type="project" value="TreeGrafter"/>
</dbReference>
<evidence type="ECO:0000313" key="29">
    <source>
        <dbReference type="EMBL" id="JAV08288.1"/>
    </source>
</evidence>
<dbReference type="GO" id="GO:0008270">
    <property type="term" value="F:zinc ion binding"/>
    <property type="evidence" value="ECO:0007669"/>
    <property type="project" value="UniProtKB-UniRule"/>
</dbReference>
<dbReference type="InterPro" id="IPR014782">
    <property type="entry name" value="Peptidase_M1_dom"/>
</dbReference>
<comment type="subunit">
    <text evidence="5">Homodimer; disulfide-linked.</text>
</comment>
<evidence type="ECO:0000256" key="22">
    <source>
        <dbReference type="PIRSR" id="PIRSR634016-1"/>
    </source>
</evidence>
<evidence type="ECO:0000256" key="24">
    <source>
        <dbReference type="PIRSR" id="PIRSR634016-4"/>
    </source>
</evidence>
<evidence type="ECO:0000256" key="6">
    <source>
        <dbReference type="ARBA" id="ARBA00022438"/>
    </source>
</evidence>
<dbReference type="InterPro" id="IPR027268">
    <property type="entry name" value="Peptidase_M4/M1_CTD_sf"/>
</dbReference>
<feature type="domain" description="ERAP1-like C-terminal" evidence="27">
    <location>
        <begin position="601"/>
        <end position="925"/>
    </location>
</feature>
<dbReference type="FunFam" id="1.10.390.10:FF:000016">
    <property type="entry name" value="Glutamyl aminopeptidase"/>
    <property type="match status" value="1"/>
</dbReference>
<keyword evidence="10" id="KW-0812">Transmembrane</keyword>
<dbReference type="Gene3D" id="2.60.40.1730">
    <property type="entry name" value="tricorn interacting facor f3 domain"/>
    <property type="match status" value="1"/>
</dbReference>
<dbReference type="PANTHER" id="PTHR11533">
    <property type="entry name" value="PROTEASE M1 ZINC METALLOPROTEASE"/>
    <property type="match status" value="1"/>
</dbReference>
<dbReference type="Gene3D" id="1.10.390.10">
    <property type="entry name" value="Neutral Protease Domain 2"/>
    <property type="match status" value="1"/>
</dbReference>
<dbReference type="GO" id="GO:0004230">
    <property type="term" value="F:glutamyl aminopeptidase activity"/>
    <property type="evidence" value="ECO:0007669"/>
    <property type="project" value="UniProtKB-EC"/>
</dbReference>
<dbReference type="GO" id="GO:0042277">
    <property type="term" value="F:peptide binding"/>
    <property type="evidence" value="ECO:0007669"/>
    <property type="project" value="TreeGrafter"/>
</dbReference>
<dbReference type="PANTHER" id="PTHR11533:SF276">
    <property type="entry name" value="GLUTAMYL AMINOPEPTIDASE"/>
    <property type="match status" value="1"/>
</dbReference>
<proteinExistence type="inferred from homology"/>
<keyword evidence="14" id="KW-0106">Calcium</keyword>
<keyword evidence="19" id="KW-1015">Disulfide bond</keyword>
<dbReference type="InterPro" id="IPR001930">
    <property type="entry name" value="Peptidase_M1"/>
</dbReference>
<dbReference type="CDD" id="cd09601">
    <property type="entry name" value="M1_APN-Q_like"/>
    <property type="match status" value="1"/>
</dbReference>
<comment type="subcellular location">
    <subcellularLocation>
        <location evidence="3">Cell membrane</location>
        <topology evidence="3">Lipid-anchor</topology>
        <topology evidence="3">GPI-anchor</topology>
    </subcellularLocation>
    <subcellularLocation>
        <location evidence="2">Cell membrane</location>
        <topology evidence="2">Single-pass type II membrane protein</topology>
    </subcellularLocation>
</comment>
<evidence type="ECO:0000256" key="5">
    <source>
        <dbReference type="ARBA" id="ARBA00011748"/>
    </source>
</evidence>
<evidence type="ECO:0000256" key="4">
    <source>
        <dbReference type="ARBA" id="ARBA00010136"/>
    </source>
</evidence>
<feature type="binding site" evidence="23">
    <location>
        <position position="396"/>
    </location>
    <ligand>
        <name>Zn(2+)</name>
        <dbReference type="ChEBI" id="CHEBI:29105"/>
        <note>catalytic</note>
    </ligand>
</feature>
<keyword evidence="15" id="KW-0735">Signal-anchor</keyword>
<comment type="catalytic activity">
    <reaction evidence="1">
        <text>Release of N-terminal glutamate (and to a lesser extent aspartate) from a peptide.</text>
        <dbReference type="EC" id="3.4.11.7"/>
    </reaction>
</comment>
<evidence type="ECO:0000256" key="1">
    <source>
        <dbReference type="ARBA" id="ARBA00001703"/>
    </source>
</evidence>
<keyword evidence="11 23" id="KW-0479">Metal-binding</keyword>
<keyword evidence="8" id="KW-0336">GPI-anchor</keyword>
<evidence type="ECO:0000256" key="17">
    <source>
        <dbReference type="ARBA" id="ARBA00023049"/>
    </source>
</evidence>
<dbReference type="Gene3D" id="2.60.40.1910">
    <property type="match status" value="1"/>
</dbReference>
<keyword evidence="21" id="KW-0449">Lipoprotein</keyword>
<keyword evidence="17 25" id="KW-0482">Metalloprotease</keyword>
<evidence type="ECO:0000256" key="9">
    <source>
        <dbReference type="ARBA" id="ARBA00022670"/>
    </source>
</evidence>
<dbReference type="GO" id="GO:0005886">
    <property type="term" value="C:plasma membrane"/>
    <property type="evidence" value="ECO:0007669"/>
    <property type="project" value="UniProtKB-SubCell"/>
</dbReference>
<comment type="similarity">
    <text evidence="4 25">Belongs to the peptidase M1 family.</text>
</comment>
<evidence type="ECO:0000256" key="15">
    <source>
        <dbReference type="ARBA" id="ARBA00022968"/>
    </source>
</evidence>
<dbReference type="SUPFAM" id="SSF55486">
    <property type="entry name" value="Metalloproteases ('zincins'), catalytic domain"/>
    <property type="match status" value="1"/>
</dbReference>
<evidence type="ECO:0000256" key="13">
    <source>
        <dbReference type="ARBA" id="ARBA00022833"/>
    </source>
</evidence>
<dbReference type="GO" id="GO:0070006">
    <property type="term" value="F:metalloaminopeptidase activity"/>
    <property type="evidence" value="ECO:0007669"/>
    <property type="project" value="TreeGrafter"/>
</dbReference>
<keyword evidence="16" id="KW-1133">Transmembrane helix</keyword>
<evidence type="ECO:0000256" key="25">
    <source>
        <dbReference type="RuleBase" id="RU364040"/>
    </source>
</evidence>
<evidence type="ECO:0000256" key="7">
    <source>
        <dbReference type="ARBA" id="ARBA00022475"/>
    </source>
</evidence>
<evidence type="ECO:0000259" key="27">
    <source>
        <dbReference type="Pfam" id="PF11838"/>
    </source>
</evidence>
<dbReference type="InterPro" id="IPR034016">
    <property type="entry name" value="M1_APN-typ"/>
</dbReference>
<dbReference type="InterPro" id="IPR042097">
    <property type="entry name" value="Aminopeptidase_N-like_N_sf"/>
</dbReference>
<dbReference type="SUPFAM" id="SSF63737">
    <property type="entry name" value="Leukotriene A4 hydrolase N-terminal domain"/>
    <property type="match status" value="1"/>
</dbReference>
<keyword evidence="6 25" id="KW-0031">Aminopeptidase</keyword>
<evidence type="ECO:0000256" key="16">
    <source>
        <dbReference type="ARBA" id="ARBA00022989"/>
    </source>
</evidence>
<keyword evidence="13 23" id="KW-0862">Zinc</keyword>
<dbReference type="FunFam" id="2.60.40.1730:FF:000001">
    <property type="entry name" value="Leucyl-cystinyl aminopeptidase"/>
    <property type="match status" value="1"/>
</dbReference>
<keyword evidence="7" id="KW-1003">Cell membrane</keyword>
<protein>
    <recommendedName>
        <fullName evidence="25">Aminopeptidase</fullName>
        <ecNumber evidence="25">3.4.11.-</ecNumber>
    </recommendedName>
</protein>
<evidence type="ECO:0000259" key="26">
    <source>
        <dbReference type="Pfam" id="PF01433"/>
    </source>
</evidence>
<evidence type="ECO:0000256" key="8">
    <source>
        <dbReference type="ARBA" id="ARBA00022622"/>
    </source>
</evidence>
<dbReference type="GO" id="GO:0098552">
    <property type="term" value="C:side of membrane"/>
    <property type="evidence" value="ECO:0007669"/>
    <property type="project" value="UniProtKB-KW"/>
</dbReference>
<dbReference type="Pfam" id="PF11838">
    <property type="entry name" value="ERAP1_C"/>
    <property type="match status" value="1"/>
</dbReference>
<dbReference type="Pfam" id="PF17900">
    <property type="entry name" value="Peptidase_M1_N"/>
    <property type="match status" value="1"/>
</dbReference>
<accession>A0A1L8DP81</accession>
<dbReference type="FunFam" id="2.60.40.1910:FF:000003">
    <property type="entry name" value="Aminopeptidase"/>
    <property type="match status" value="1"/>
</dbReference>
<evidence type="ECO:0000256" key="12">
    <source>
        <dbReference type="ARBA" id="ARBA00022801"/>
    </source>
</evidence>
<feature type="active site" description="Proton acceptor" evidence="22">
    <location>
        <position position="374"/>
    </location>
</feature>
<dbReference type="Pfam" id="PF01433">
    <property type="entry name" value="Peptidase_M1"/>
    <property type="match status" value="1"/>
</dbReference>
<dbReference type="InterPro" id="IPR024571">
    <property type="entry name" value="ERAP1-like_C_dom"/>
</dbReference>
<evidence type="ECO:0000256" key="18">
    <source>
        <dbReference type="ARBA" id="ARBA00023136"/>
    </source>
</evidence>
<dbReference type="FunFam" id="1.25.50.20:FF:000001">
    <property type="entry name" value="Aminopeptidase"/>
    <property type="match status" value="1"/>
</dbReference>
<sequence>MGFFDTAIGWVGQNKAVTVLSVLLFAFFISTIALAVQKNNLAAELKTCESTPTPTPGTLQHRLPSSIIPTHYELLLHPDLGEQKFTGKVTISFRVTEAAQRIILNSYKLAITTVTLQSPTSQAIETAHALNETYQVLVITPKSGQLATTADNQFYKVTIEFNGEMTGKNVGLYSSKYMRLDGASPREVTISSSKFQPTYARQAFPCFDEPEFKATYNISLIRPNDGEYIALSNMPEEETTDGPANNLRTVKFEECPAMSTYLAVFLVADFKHDDVEIENALGENFKMTMYLPAGQQDKGKFALNAAKDIIEYYIKYFNIKYPLPKLDMAAIPDYVSGATEHWGLVTFRETSLLWDEKEGSARNRQRVASVISHELAHMWFGNLITCKWWNDVWLNEGFASYIEYKGLSVISENEGWQIDEQFLIEDLHSVLELDSKVASHAITQDATTPDEITALFDAIAYNKGASVIRMMESFVGPAVFQKAVEKFINNFQFKSVETADFFHYMDQEVTGINVTEIMSTWIHQKGYPVVTVKKLSATTYELTQERFLINPDSKAQETEESPFRWHVPITYVTDVANGDKVEWLKPTDEKHTLNVGAASKWVKINNKQEGYYIVNYDNWDDIITELNNVGSKLGPMDRAQLLHDVFKLGDSMTVPYNTALKLSTYLKETNETEYVPWSVATNTFTSLYLLLDHSLELQTYITNLIELIYDYVDPQKIGEADDGHLMKLLREKIMNLACRMGQSKCLRYVSAEFYTYLDSLGTAELVKPDVDIRQTVYYYGMKGITNAVDWDKVYDQFIKENDPQERAKLMEALAATSSKQLLTKYMNIAQQKDGPIKQQDYVTIMQYIAYNPLGIDIVWDYVRNHWDNITQIIDVNDRTLGRMIPNITKRFSTAAKLQELQLFFERFPIAGAGAAARIEARETIEYNIKWMEHNKAAIEKWLQENTV</sequence>
<dbReference type="GO" id="GO:0005615">
    <property type="term" value="C:extracellular space"/>
    <property type="evidence" value="ECO:0007669"/>
    <property type="project" value="TreeGrafter"/>
</dbReference>
<feature type="domain" description="Peptidase M1 membrane alanine aminopeptidase" evidence="26">
    <location>
        <begin position="301"/>
        <end position="521"/>
    </location>
</feature>
<evidence type="ECO:0000259" key="28">
    <source>
        <dbReference type="Pfam" id="PF17900"/>
    </source>
</evidence>
<evidence type="ECO:0000256" key="23">
    <source>
        <dbReference type="PIRSR" id="PIRSR634016-3"/>
    </source>
</evidence>
<dbReference type="InterPro" id="IPR045357">
    <property type="entry name" value="Aminopeptidase_N-like_N"/>
</dbReference>
<keyword evidence="20" id="KW-0325">Glycoprotein</keyword>
<dbReference type="EC" id="3.4.11.-" evidence="25"/>
<feature type="site" description="Transition state stabilizer" evidence="24">
    <location>
        <position position="461"/>
    </location>
</feature>
<evidence type="ECO:0000256" key="14">
    <source>
        <dbReference type="ARBA" id="ARBA00022837"/>
    </source>
</evidence>